<protein>
    <submittedName>
        <fullName evidence="8">Mcl1_mid domain-containing protein</fullName>
    </submittedName>
</protein>
<dbReference type="InterPro" id="IPR022100">
    <property type="entry name" value="WDHD1/CFT4_beta-prop_2nd"/>
</dbReference>
<dbReference type="GO" id="GO:0043596">
    <property type="term" value="C:nuclear replication fork"/>
    <property type="evidence" value="ECO:0007669"/>
    <property type="project" value="TreeGrafter"/>
</dbReference>
<dbReference type="SUPFAM" id="SSF50978">
    <property type="entry name" value="WD40 repeat-like"/>
    <property type="match status" value="1"/>
</dbReference>
<organism evidence="7 8">
    <name type="scientific">Parastrongyloides trichosuri</name>
    <name type="common">Possum-specific nematode worm</name>
    <dbReference type="NCBI Taxonomy" id="131310"/>
    <lineage>
        <taxon>Eukaryota</taxon>
        <taxon>Metazoa</taxon>
        <taxon>Ecdysozoa</taxon>
        <taxon>Nematoda</taxon>
        <taxon>Chromadorea</taxon>
        <taxon>Rhabditida</taxon>
        <taxon>Tylenchina</taxon>
        <taxon>Panagrolaimomorpha</taxon>
        <taxon>Strongyloidoidea</taxon>
        <taxon>Strongyloididae</taxon>
        <taxon>Parastrongyloides</taxon>
    </lineage>
</organism>
<dbReference type="SMART" id="SM00320">
    <property type="entry name" value="WD40"/>
    <property type="match status" value="5"/>
</dbReference>
<dbReference type="GO" id="GO:0006261">
    <property type="term" value="P:DNA-templated DNA replication"/>
    <property type="evidence" value="ECO:0007669"/>
    <property type="project" value="TreeGrafter"/>
</dbReference>
<evidence type="ECO:0000259" key="6">
    <source>
        <dbReference type="Pfam" id="PF20946"/>
    </source>
</evidence>
<dbReference type="InterPro" id="IPR001680">
    <property type="entry name" value="WD40_rpt"/>
</dbReference>
<evidence type="ECO:0000256" key="1">
    <source>
        <dbReference type="ARBA" id="ARBA00004123"/>
    </source>
</evidence>
<dbReference type="STRING" id="131310.A0A0N4ZMN4"/>
<dbReference type="Pfam" id="PF20946">
    <property type="entry name" value="Ctf4_C"/>
    <property type="match status" value="1"/>
</dbReference>
<evidence type="ECO:0000256" key="4">
    <source>
        <dbReference type="ARBA" id="ARBA00023242"/>
    </source>
</evidence>
<keyword evidence="2" id="KW-0853">WD repeat</keyword>
<dbReference type="WBParaSite" id="PTRK_0000980100.1">
    <property type="protein sequence ID" value="PTRK_0000980100.1"/>
    <property type="gene ID" value="PTRK_0000980100"/>
</dbReference>
<dbReference type="PANTHER" id="PTHR19932">
    <property type="entry name" value="WD REPEAT AND HMG-BOX DNA BINDING PROTEIN"/>
    <property type="match status" value="1"/>
</dbReference>
<dbReference type="InterPro" id="IPR048591">
    <property type="entry name" value="WDHD1/CFT4_hel"/>
</dbReference>
<dbReference type="PANTHER" id="PTHR19932:SF10">
    <property type="entry name" value="WD REPEAT AND HMG-BOX DNA-BINDING PROTEIN 1"/>
    <property type="match status" value="1"/>
</dbReference>
<evidence type="ECO:0000259" key="5">
    <source>
        <dbReference type="Pfam" id="PF12341"/>
    </source>
</evidence>
<evidence type="ECO:0000256" key="2">
    <source>
        <dbReference type="ARBA" id="ARBA00022574"/>
    </source>
</evidence>
<dbReference type="Gene3D" id="2.130.10.10">
    <property type="entry name" value="YVTN repeat-like/Quinoprotein amine dehydrogenase"/>
    <property type="match status" value="2"/>
</dbReference>
<dbReference type="Pfam" id="PF12341">
    <property type="entry name" value="Mcl1_mid"/>
    <property type="match status" value="1"/>
</dbReference>
<dbReference type="AlphaFoldDB" id="A0A0N4ZMN4"/>
<dbReference type="InterPro" id="IPR036322">
    <property type="entry name" value="WD40_repeat_dom_sf"/>
</dbReference>
<keyword evidence="3" id="KW-0677">Repeat</keyword>
<name>A0A0N4ZMN4_PARTI</name>
<proteinExistence type="predicted"/>
<evidence type="ECO:0000313" key="7">
    <source>
        <dbReference type="Proteomes" id="UP000038045"/>
    </source>
</evidence>
<feature type="domain" description="WDHD1/CFT4 helical bundle" evidence="6">
    <location>
        <begin position="739"/>
        <end position="800"/>
    </location>
</feature>
<dbReference type="GO" id="GO:0000278">
    <property type="term" value="P:mitotic cell cycle"/>
    <property type="evidence" value="ECO:0007669"/>
    <property type="project" value="TreeGrafter"/>
</dbReference>
<sequence length="1021" mass="115703">MEVIEPIHAHFKGPVRIALNKKSDSDLNLKENLFVSVGCDNSIFYWSIDSRNNLQYREDVCTEENTSCIAWYDKNMFIGQTSRDPITENEQNHVTVIEYGKTIVNNTLTTFSFETCAIDCSNDGKYVVAASNDFVIKSIELNEKCEVIKYDKYCTDDPVLAVSISPSGKFFAAAFSNSVVHIYKTDADKDISGNQIIDPVGEFTFSKKHYLSKGDLPYSMTWTNESDNLFLPSDGGVNVISYSYESKTFSEDDKWISDEIEGENFTNCAISKKGDKLVLSSINGNIVVFDTYSGRVISDMTKPSTEITSLVWNPLDGMDDTLIICDKKQMTYLYQVKPKELSKSQNSFSSNKRKIVASDEEEDSMDYNDGEETNLSCDINKLKTFSMREDKLTRERYIPEMAVKYKPPKILQPFVVTSTPKTENGNFLKWNHHGIVKIISEGNDSYVEASFHDISVHGEFIIDNTFNNFTMGDISDKAIVLASTRDNKKNESKLFVKYFAAWDTNSRDWEVCFENTDESIVNIALSDNYIAIATSFRYVRIYSLAGVQLNIFCYNGPMVTMIMNDEVLVVARYDSGAIFNEHDSGIEYSLKMDFHFYTTVTKCSKSFPITLSPSSNLQFLLFTPDCNIILMDSKYNFFIFHVVSTTWIPVKTSTSIVTSDGNSIFPLFVTLSSSYELRYIYTSGEKYPLVIQKNAPQITTLEFPLNDKETDRFELENQLLMNKYFPTMKYVVNGQTTNKAGILLRLFALATGTNRLVRAIDIAKMADEEKIIQVLSNYAAKQKSTLLSEKVNEVGRKMVEDKKKMESKKNTQFDDVWNEDEGAGLNHPSPKNNVIITTPKVIMVPKRKYSKTPYPSGKHDESNLDSSIIVEEPNVISTQSSTTSEIPSVGKLYSSNPFKKEISSQASVITTNGGDFFDTLSSTGPITPTMTVKRKADALTSNNSLNVQKQAKLSFVSIPQIKPSSVYEYWKLKNEKSLREQYKGAENNEQGFIRFVSQKFRTLKEEERNIWAKEFEESQVA</sequence>
<dbReference type="Proteomes" id="UP000038045">
    <property type="component" value="Unplaced"/>
</dbReference>
<dbReference type="GO" id="GO:0006281">
    <property type="term" value="P:DNA repair"/>
    <property type="evidence" value="ECO:0007669"/>
    <property type="project" value="TreeGrafter"/>
</dbReference>
<accession>A0A0N4ZMN4</accession>
<reference evidence="8" key="1">
    <citation type="submission" date="2017-02" db="UniProtKB">
        <authorList>
            <consortium name="WormBaseParasite"/>
        </authorList>
    </citation>
    <scope>IDENTIFICATION</scope>
</reference>
<dbReference type="SUPFAM" id="SSF69322">
    <property type="entry name" value="Tricorn protease domain 2"/>
    <property type="match status" value="1"/>
</dbReference>
<comment type="subcellular location">
    <subcellularLocation>
        <location evidence="1">Nucleus</location>
    </subcellularLocation>
</comment>
<feature type="domain" description="WDHD1/CFT4 second beta-propeller" evidence="5">
    <location>
        <begin position="412"/>
        <end position="705"/>
    </location>
</feature>
<dbReference type="GO" id="GO:0003682">
    <property type="term" value="F:chromatin binding"/>
    <property type="evidence" value="ECO:0007669"/>
    <property type="project" value="TreeGrafter"/>
</dbReference>
<evidence type="ECO:0000313" key="8">
    <source>
        <dbReference type="WBParaSite" id="PTRK_0000980100.1"/>
    </source>
</evidence>
<keyword evidence="7" id="KW-1185">Reference proteome</keyword>
<evidence type="ECO:0000256" key="3">
    <source>
        <dbReference type="ARBA" id="ARBA00022737"/>
    </source>
</evidence>
<dbReference type="InterPro" id="IPR015943">
    <property type="entry name" value="WD40/YVTN_repeat-like_dom_sf"/>
</dbReference>
<keyword evidence="4" id="KW-0539">Nucleus</keyword>